<dbReference type="Proteomes" id="UP000007394">
    <property type="component" value="Chromosome"/>
</dbReference>
<dbReference type="InterPro" id="IPR008201">
    <property type="entry name" value="HepT-like"/>
</dbReference>
<evidence type="ECO:0000313" key="7">
    <source>
        <dbReference type="Proteomes" id="UP000007394"/>
    </source>
</evidence>
<dbReference type="STRING" id="945713.IALB_2411"/>
<keyword evidence="5" id="KW-0378">Hydrolase</keyword>
<evidence type="ECO:0000256" key="3">
    <source>
        <dbReference type="ARBA" id="ARBA00022722"/>
    </source>
</evidence>
<organism evidence="6 7">
    <name type="scientific">Ignavibacterium album (strain DSM 19864 / JCM 16511 / NBRC 101810 / Mat9-16)</name>
    <dbReference type="NCBI Taxonomy" id="945713"/>
    <lineage>
        <taxon>Bacteria</taxon>
        <taxon>Pseudomonadati</taxon>
        <taxon>Ignavibacteriota</taxon>
        <taxon>Ignavibacteria</taxon>
        <taxon>Ignavibacteriales</taxon>
        <taxon>Ignavibacteriaceae</taxon>
        <taxon>Ignavibacterium</taxon>
    </lineage>
</organism>
<keyword evidence="4" id="KW-0547">Nucleotide-binding</keyword>
<keyword evidence="1" id="KW-0597">Phosphoprotein</keyword>
<evidence type="ECO:0000256" key="2">
    <source>
        <dbReference type="ARBA" id="ARBA00022649"/>
    </source>
</evidence>
<dbReference type="Pfam" id="PF01934">
    <property type="entry name" value="HepT-like"/>
    <property type="match status" value="1"/>
</dbReference>
<accession>I0AMA7</accession>
<dbReference type="GO" id="GO:0000166">
    <property type="term" value="F:nucleotide binding"/>
    <property type="evidence" value="ECO:0007669"/>
    <property type="project" value="UniProtKB-KW"/>
</dbReference>
<dbReference type="RefSeq" id="WP_014561257.1">
    <property type="nucleotide sequence ID" value="NC_017464.1"/>
</dbReference>
<sequence>MRDILIHEYFGVNTEIIWKTIKEDSPELRNKIKKIIDNLNSERLKL</sequence>
<dbReference type="AlphaFoldDB" id="I0AMA7"/>
<dbReference type="GO" id="GO:0016787">
    <property type="term" value="F:hydrolase activity"/>
    <property type="evidence" value="ECO:0007669"/>
    <property type="project" value="UniProtKB-KW"/>
</dbReference>
<keyword evidence="7" id="KW-1185">Reference proteome</keyword>
<dbReference type="PANTHER" id="PTHR34139:SF1">
    <property type="entry name" value="RNASE MJ1380-RELATED"/>
    <property type="match status" value="1"/>
</dbReference>
<proteinExistence type="predicted"/>
<dbReference type="EMBL" id="CP003418">
    <property type="protein sequence ID" value="AFH50114.1"/>
    <property type="molecule type" value="Genomic_DNA"/>
</dbReference>
<keyword evidence="3" id="KW-0540">Nuclease</keyword>
<evidence type="ECO:0000313" key="6">
    <source>
        <dbReference type="EMBL" id="AFH50114.1"/>
    </source>
</evidence>
<dbReference type="eggNOG" id="COG2361">
    <property type="taxonomic scope" value="Bacteria"/>
</dbReference>
<dbReference type="KEGG" id="ial:IALB_2411"/>
<dbReference type="PANTHER" id="PTHR34139">
    <property type="entry name" value="UPF0331 PROTEIN MJ0127"/>
    <property type="match status" value="1"/>
</dbReference>
<evidence type="ECO:0000256" key="5">
    <source>
        <dbReference type="ARBA" id="ARBA00022801"/>
    </source>
</evidence>
<gene>
    <name evidence="6" type="ordered locus">IALB_2411</name>
</gene>
<dbReference type="HOGENOM" id="CLU_142825_5_3_10"/>
<evidence type="ECO:0000256" key="1">
    <source>
        <dbReference type="ARBA" id="ARBA00022553"/>
    </source>
</evidence>
<dbReference type="GO" id="GO:0004540">
    <property type="term" value="F:RNA nuclease activity"/>
    <property type="evidence" value="ECO:0007669"/>
    <property type="project" value="InterPro"/>
</dbReference>
<dbReference type="GO" id="GO:0110001">
    <property type="term" value="C:toxin-antitoxin complex"/>
    <property type="evidence" value="ECO:0007669"/>
    <property type="project" value="InterPro"/>
</dbReference>
<name>I0AMA7_IGNAJ</name>
<evidence type="ECO:0000256" key="4">
    <source>
        <dbReference type="ARBA" id="ARBA00022741"/>
    </source>
</evidence>
<reference evidence="6 7" key="1">
    <citation type="journal article" date="2012" name="Front. Microbiol.">
        <title>Complete genome of Ignavibacterium album, a metabolically versatile, flagellated, facultative anaerobe from the phylum Chlorobi.</title>
        <authorList>
            <person name="Liu Z."/>
            <person name="Frigaard N.-U."/>
            <person name="Vogl K."/>
            <person name="Iino T."/>
            <person name="Ohkuma M."/>
            <person name="Overmann J."/>
            <person name="Bryant D.A."/>
        </authorList>
    </citation>
    <scope>NUCLEOTIDE SEQUENCE [LARGE SCALE GENOMIC DNA]</scope>
    <source>
        <strain evidence="7">DSM 19864 / JCM 16511 / NBRC 101810 / Mat9-16</strain>
    </source>
</reference>
<protein>
    <recommendedName>
        <fullName evidence="8">DUF86 domain-containing protein</fullName>
    </recommendedName>
</protein>
<keyword evidence="2" id="KW-1277">Toxin-antitoxin system</keyword>
<dbReference type="InterPro" id="IPR051813">
    <property type="entry name" value="HepT_RNase_toxin"/>
</dbReference>
<evidence type="ECO:0008006" key="8">
    <source>
        <dbReference type="Google" id="ProtNLM"/>
    </source>
</evidence>